<keyword evidence="3" id="KW-1185">Reference proteome</keyword>
<evidence type="ECO:0000256" key="1">
    <source>
        <dbReference type="SAM" id="Coils"/>
    </source>
</evidence>
<dbReference type="EMBL" id="AP026867">
    <property type="protein sequence ID" value="BDS14418.1"/>
    <property type="molecule type" value="Genomic_DNA"/>
</dbReference>
<feature type="coiled-coil region" evidence="1">
    <location>
        <begin position="1"/>
        <end position="28"/>
    </location>
</feature>
<evidence type="ECO:0000313" key="2">
    <source>
        <dbReference type="EMBL" id="BDS14418.1"/>
    </source>
</evidence>
<dbReference type="Gene3D" id="3.40.390.10">
    <property type="entry name" value="Collagenase (Catalytic Domain)"/>
    <property type="match status" value="1"/>
</dbReference>
<dbReference type="Proteomes" id="UP001060919">
    <property type="component" value="Chromosome"/>
</dbReference>
<gene>
    <name evidence="2" type="ORF">AsAng_0051980</name>
</gene>
<proteinExistence type="predicted"/>
<keyword evidence="1" id="KW-0175">Coiled coil</keyword>
<dbReference type="AlphaFoldDB" id="A0A915YKD9"/>
<accession>A0A915YKD9</accession>
<organism evidence="2 3">
    <name type="scientific">Aureispira anguillae</name>
    <dbReference type="NCBI Taxonomy" id="2864201"/>
    <lineage>
        <taxon>Bacteria</taxon>
        <taxon>Pseudomonadati</taxon>
        <taxon>Bacteroidota</taxon>
        <taxon>Saprospiria</taxon>
        <taxon>Saprospirales</taxon>
        <taxon>Saprospiraceae</taxon>
        <taxon>Aureispira</taxon>
    </lineage>
</organism>
<evidence type="ECO:0000313" key="3">
    <source>
        <dbReference type="Proteomes" id="UP001060919"/>
    </source>
</evidence>
<dbReference type="InterPro" id="IPR024079">
    <property type="entry name" value="MetalloPept_cat_dom_sf"/>
</dbReference>
<name>A0A915YKD9_9BACT</name>
<dbReference type="RefSeq" id="WP_264789631.1">
    <property type="nucleotide sequence ID" value="NZ_AP026867.1"/>
</dbReference>
<sequence length="312" mass="35420">MADKLEKIVRLEENIIAMEKEILKYQEMFEADGVITKEEQGQLDAMFSTINAVVKELFRRKAALPPEITRSVFMAGTYEKKNYAPPTKLGLFDVSLNPKNGRLEILSKLNFNFIDGAAADFAGKKGESNVWSDKEKKEWRKAYIALIEGRWGGKYHFIHPDMNNVTVYVDVEIEHADAGWHYDLQVKKIPKGEFEQSAVSIHDANPSTDEMVATLDSNDLKFVTKDASVKDKQKGAVHEYGHMIGLDDEYVDSDPGTIWHETLVRDALGTVLVEGNFKDVMSVGNQIEKQHYVTFLQALKDVTGLKKWQFKK</sequence>
<reference evidence="2" key="1">
    <citation type="submission" date="2022-09" db="EMBL/GenBank/DDBJ databases">
        <title>Aureispira anguillicida sp. nov., isolated from Leptocephalus of Japanese eel Anguilla japonica.</title>
        <authorList>
            <person name="Yuasa K."/>
            <person name="Mekata T."/>
            <person name="Ikunari K."/>
        </authorList>
    </citation>
    <scope>NUCLEOTIDE SEQUENCE</scope>
    <source>
        <strain evidence="2">EL160426</strain>
    </source>
</reference>
<dbReference type="GO" id="GO:0008237">
    <property type="term" value="F:metallopeptidase activity"/>
    <property type="evidence" value="ECO:0007669"/>
    <property type="project" value="InterPro"/>
</dbReference>
<protein>
    <submittedName>
        <fullName evidence="2">Uncharacterized protein</fullName>
    </submittedName>
</protein>
<dbReference type="KEGG" id="aup:AsAng_0051980"/>